<dbReference type="AlphaFoldDB" id="A0A9Q3HLP0"/>
<evidence type="ECO:0000313" key="2">
    <source>
        <dbReference type="Proteomes" id="UP000765509"/>
    </source>
</evidence>
<evidence type="ECO:0000313" key="1">
    <source>
        <dbReference type="EMBL" id="MBW0509993.1"/>
    </source>
</evidence>
<reference evidence="1" key="1">
    <citation type="submission" date="2021-03" db="EMBL/GenBank/DDBJ databases">
        <title>Draft genome sequence of rust myrtle Austropuccinia psidii MF-1, a brazilian biotype.</title>
        <authorList>
            <person name="Quecine M.C."/>
            <person name="Pachon D.M.R."/>
            <person name="Bonatelli M.L."/>
            <person name="Correr F.H."/>
            <person name="Franceschini L.M."/>
            <person name="Leite T.F."/>
            <person name="Margarido G.R.A."/>
            <person name="Almeida C.A."/>
            <person name="Ferrarezi J.A."/>
            <person name="Labate C.A."/>
        </authorList>
    </citation>
    <scope>NUCLEOTIDE SEQUENCE</scope>
    <source>
        <strain evidence="1">MF-1</strain>
    </source>
</reference>
<comment type="caution">
    <text evidence="1">The sequence shown here is derived from an EMBL/GenBank/DDBJ whole genome shotgun (WGS) entry which is preliminary data.</text>
</comment>
<dbReference type="Proteomes" id="UP000765509">
    <property type="component" value="Unassembled WGS sequence"/>
</dbReference>
<organism evidence="1 2">
    <name type="scientific">Austropuccinia psidii MF-1</name>
    <dbReference type="NCBI Taxonomy" id="1389203"/>
    <lineage>
        <taxon>Eukaryota</taxon>
        <taxon>Fungi</taxon>
        <taxon>Dikarya</taxon>
        <taxon>Basidiomycota</taxon>
        <taxon>Pucciniomycotina</taxon>
        <taxon>Pucciniomycetes</taxon>
        <taxon>Pucciniales</taxon>
        <taxon>Sphaerophragmiaceae</taxon>
        <taxon>Austropuccinia</taxon>
    </lineage>
</organism>
<evidence type="ECO:0008006" key="3">
    <source>
        <dbReference type="Google" id="ProtNLM"/>
    </source>
</evidence>
<keyword evidence="2" id="KW-1185">Reference proteome</keyword>
<proteinExistence type="predicted"/>
<gene>
    <name evidence="1" type="ORF">O181_049708</name>
</gene>
<sequence length="110" mass="12710">MAGRFYKEKENTMVPILNGTNFSEWYLCMIFLLRSKDLLDICEKELSADEPTPTANKWNKASFNTINLITSKVNHCVFLEIVNYETSDNAHLLWTKIKDKYASKKALNKG</sequence>
<protein>
    <recommendedName>
        <fullName evidence="3">DUF4219 domain-containing protein</fullName>
    </recommendedName>
</protein>
<accession>A0A9Q3HLP0</accession>
<name>A0A9Q3HLP0_9BASI</name>
<dbReference type="EMBL" id="AVOT02021273">
    <property type="protein sequence ID" value="MBW0509993.1"/>
    <property type="molecule type" value="Genomic_DNA"/>
</dbReference>